<evidence type="ECO:0000256" key="1">
    <source>
        <dbReference type="SAM" id="Phobius"/>
    </source>
</evidence>
<keyword evidence="3" id="KW-1185">Reference proteome</keyword>
<feature type="transmembrane region" description="Helical" evidence="1">
    <location>
        <begin position="76"/>
        <end position="94"/>
    </location>
</feature>
<feature type="transmembrane region" description="Helical" evidence="1">
    <location>
        <begin position="126"/>
        <end position="145"/>
    </location>
</feature>
<feature type="transmembrane region" description="Helical" evidence="1">
    <location>
        <begin position="152"/>
        <end position="174"/>
    </location>
</feature>
<proteinExistence type="predicted"/>
<keyword evidence="1" id="KW-0812">Transmembrane</keyword>
<evidence type="ECO:0000313" key="3">
    <source>
        <dbReference type="Proteomes" id="UP001500002"/>
    </source>
</evidence>
<reference evidence="2 3" key="1">
    <citation type="journal article" date="2019" name="Int. J. Syst. Evol. Microbiol.">
        <title>The Global Catalogue of Microorganisms (GCM) 10K type strain sequencing project: providing services to taxonomists for standard genome sequencing and annotation.</title>
        <authorList>
            <consortium name="The Broad Institute Genomics Platform"/>
            <consortium name="The Broad Institute Genome Sequencing Center for Infectious Disease"/>
            <person name="Wu L."/>
            <person name="Ma J."/>
        </authorList>
    </citation>
    <scope>NUCLEOTIDE SEQUENCE [LARGE SCALE GENOMIC DNA]</scope>
    <source>
        <strain evidence="2 3">JCM 14322</strain>
    </source>
</reference>
<evidence type="ECO:0000313" key="2">
    <source>
        <dbReference type="EMBL" id="GAA1805798.1"/>
    </source>
</evidence>
<organism evidence="2 3">
    <name type="scientific">Agromyces neolithicus</name>
    <dbReference type="NCBI Taxonomy" id="269420"/>
    <lineage>
        <taxon>Bacteria</taxon>
        <taxon>Bacillati</taxon>
        <taxon>Actinomycetota</taxon>
        <taxon>Actinomycetes</taxon>
        <taxon>Micrococcales</taxon>
        <taxon>Microbacteriaceae</taxon>
        <taxon>Agromyces</taxon>
    </lineage>
</organism>
<protein>
    <submittedName>
        <fullName evidence="2">Uncharacterized protein</fullName>
    </submittedName>
</protein>
<dbReference type="EMBL" id="BAAANJ010000004">
    <property type="protein sequence ID" value="GAA1805798.1"/>
    <property type="molecule type" value="Genomic_DNA"/>
</dbReference>
<feature type="transmembrane region" description="Helical" evidence="1">
    <location>
        <begin position="186"/>
        <end position="206"/>
    </location>
</feature>
<feature type="transmembrane region" description="Helical" evidence="1">
    <location>
        <begin position="45"/>
        <end position="64"/>
    </location>
</feature>
<accession>A0ABN2M106</accession>
<sequence length="226" mass="24469">MNELMLRRLAGMALMLSVPLWIAGEAIHPRSEGLADIVRSGQSQSHAILALAFVFLLLGLPGLYGSHAGRSGVLGLVGYVLMVVFVAYHVYMFLYETGPVAFMAQDSAAERLFAHGGVVEQGTLRMWLAAPVSLGPIIYGIALVRTRRFPRVAGWLVISWLPVFVAFNVLFAALPPAGQETLFDLRFANVGIGGSYLLLLTGLAIAGMRLWRWSSAEESLSQPVAQ</sequence>
<keyword evidence="1" id="KW-0472">Membrane</keyword>
<gene>
    <name evidence="2" type="ORF">GCM10009749_12460</name>
</gene>
<dbReference type="RefSeq" id="WP_344294550.1">
    <property type="nucleotide sequence ID" value="NZ_BAAANJ010000004.1"/>
</dbReference>
<dbReference type="Proteomes" id="UP001500002">
    <property type="component" value="Unassembled WGS sequence"/>
</dbReference>
<comment type="caution">
    <text evidence="2">The sequence shown here is derived from an EMBL/GenBank/DDBJ whole genome shotgun (WGS) entry which is preliminary data.</text>
</comment>
<name>A0ABN2M106_9MICO</name>
<keyword evidence="1" id="KW-1133">Transmembrane helix</keyword>